<evidence type="ECO:0000313" key="3">
    <source>
        <dbReference type="EMBL" id="KPU78203.1"/>
    </source>
</evidence>
<accession>B3M6S6</accession>
<dbReference type="EMBL" id="CH902618">
    <property type="protein sequence ID" value="EDV39762.1"/>
    <property type="molecule type" value="Genomic_DNA"/>
</dbReference>
<dbReference type="AlphaFoldDB" id="B3M6S6"/>
<gene>
    <name evidence="2" type="primary">Dana\GF10179</name>
    <name evidence="3" type="synonym">Dana\GF10178</name>
    <name evidence="3" type="synonym">dana_GLEANR_10135</name>
    <name evidence="2" type="synonym">dana_GLEANR_10136</name>
    <name evidence="3" type="ORF">GF10178</name>
    <name evidence="2" type="ORF">GF10179</name>
</gene>
<feature type="region of interest" description="Disordered" evidence="1">
    <location>
        <begin position="30"/>
        <end position="55"/>
    </location>
</feature>
<dbReference type="HOGENOM" id="CLU_1273420_0_0_1"/>
<keyword evidence="4" id="KW-1185">Reference proteome</keyword>
<organism evidence="2 4">
    <name type="scientific">Drosophila ananassae</name>
    <name type="common">Fruit fly</name>
    <dbReference type="NCBI Taxonomy" id="7217"/>
    <lineage>
        <taxon>Eukaryota</taxon>
        <taxon>Metazoa</taxon>
        <taxon>Ecdysozoa</taxon>
        <taxon>Arthropoda</taxon>
        <taxon>Hexapoda</taxon>
        <taxon>Insecta</taxon>
        <taxon>Pterygota</taxon>
        <taxon>Neoptera</taxon>
        <taxon>Endopterygota</taxon>
        <taxon>Diptera</taxon>
        <taxon>Brachycera</taxon>
        <taxon>Muscomorpha</taxon>
        <taxon>Ephydroidea</taxon>
        <taxon>Drosophilidae</taxon>
        <taxon>Drosophila</taxon>
        <taxon>Sophophora</taxon>
    </lineage>
</organism>
<proteinExistence type="predicted"/>
<dbReference type="Proteomes" id="UP000007801">
    <property type="component" value="Unassembled WGS sequence"/>
</dbReference>
<reference evidence="2" key="3">
    <citation type="submission" date="2015-10" db="EMBL/GenBank/DDBJ databases">
        <authorList>
            <consortium name="FlyBase"/>
        </authorList>
    </citation>
    <scope>NUCLEOTIDE SEQUENCE</scope>
    <source>
        <strain evidence="2">TSC#14024-0371.13</strain>
    </source>
</reference>
<sequence>MFRQEHLMLHVAIVHRRDTALTMCHVHVPKARPSNTTTTTNNGRKNGGRNGNNGGKNSGDLLASWIGDVKLCDLLASWISDVKLCDLLASWIGDVKLCDLLASWISDVKLCDLLASWIGDVKLCDLLASWIGDLLKGSIGDLLKSWSGDLEICCISDNGGDKCNNGGKNKINKEEEVQLLTGCHTPMWTAAVGAGPQNFTNANTATSNCRGRSIWST</sequence>
<name>B3M6S6_DROAN</name>
<reference evidence="2" key="2">
    <citation type="journal article" date="2008" name="Bioinformatics">
        <title>Assembly reconciliation.</title>
        <authorList>
            <person name="Zimin A.V."/>
            <person name="Smith D.R."/>
            <person name="Sutton G."/>
            <person name="Yorke J.A."/>
        </authorList>
    </citation>
    <scope>NUCLEOTIDE SEQUENCE</scope>
    <source>
        <strain evidence="2">TSC#14024-0371.13</strain>
    </source>
</reference>
<evidence type="ECO:0000313" key="4">
    <source>
        <dbReference type="Proteomes" id="UP000007801"/>
    </source>
</evidence>
<protein>
    <submittedName>
        <fullName evidence="2">Uncharacterized protein</fullName>
    </submittedName>
</protein>
<evidence type="ECO:0000256" key="1">
    <source>
        <dbReference type="SAM" id="MobiDB-lite"/>
    </source>
</evidence>
<reference evidence="2 4" key="1">
    <citation type="journal article" date="2007" name="Nature">
        <title>Evolution of genes and genomes on the Drosophila phylogeny.</title>
        <authorList>
            <consortium name="Drosophila 12 Genomes Consortium"/>
            <person name="Clark A.G."/>
            <person name="Eisen M.B."/>
            <person name="Smith D.R."/>
            <person name="Bergman C.M."/>
            <person name="Oliver B."/>
            <person name="Markow T.A."/>
            <person name="Kaufman T.C."/>
            <person name="Kellis M."/>
            <person name="Gelbart W."/>
            <person name="Iyer V.N."/>
            <person name="Pollard D.A."/>
            <person name="Sackton T.B."/>
            <person name="Larracuente A.M."/>
            <person name="Singh N.D."/>
            <person name="Abad J.P."/>
            <person name="Abt D.N."/>
            <person name="Adryan B."/>
            <person name="Aguade M."/>
            <person name="Akashi H."/>
            <person name="Anderson W.W."/>
            <person name="Aquadro C.F."/>
            <person name="Ardell D.H."/>
            <person name="Arguello R."/>
            <person name="Artieri C.G."/>
            <person name="Barbash D.A."/>
            <person name="Barker D."/>
            <person name="Barsanti P."/>
            <person name="Batterham P."/>
            <person name="Batzoglou S."/>
            <person name="Begun D."/>
            <person name="Bhutkar A."/>
            <person name="Blanco E."/>
            <person name="Bosak S.A."/>
            <person name="Bradley R.K."/>
            <person name="Brand A.D."/>
            <person name="Brent M.R."/>
            <person name="Brooks A.N."/>
            <person name="Brown R.H."/>
            <person name="Butlin R.K."/>
            <person name="Caggese C."/>
            <person name="Calvi B.R."/>
            <person name="Bernardo de Carvalho A."/>
            <person name="Caspi A."/>
            <person name="Castrezana S."/>
            <person name="Celniker S.E."/>
            <person name="Chang J.L."/>
            <person name="Chapple C."/>
            <person name="Chatterji S."/>
            <person name="Chinwalla A."/>
            <person name="Civetta A."/>
            <person name="Clifton S.W."/>
            <person name="Comeron J.M."/>
            <person name="Costello J.C."/>
            <person name="Coyne J.A."/>
            <person name="Daub J."/>
            <person name="David R.G."/>
            <person name="Delcher A.L."/>
            <person name="Delehaunty K."/>
            <person name="Do C.B."/>
            <person name="Ebling H."/>
            <person name="Edwards K."/>
            <person name="Eickbush T."/>
            <person name="Evans J.D."/>
            <person name="Filipski A."/>
            <person name="Findeiss S."/>
            <person name="Freyhult E."/>
            <person name="Fulton L."/>
            <person name="Fulton R."/>
            <person name="Garcia A.C."/>
            <person name="Gardiner A."/>
            <person name="Garfield D.A."/>
            <person name="Garvin B.E."/>
            <person name="Gibson G."/>
            <person name="Gilbert D."/>
            <person name="Gnerre S."/>
            <person name="Godfrey J."/>
            <person name="Good R."/>
            <person name="Gotea V."/>
            <person name="Gravely B."/>
            <person name="Greenberg A.J."/>
            <person name="Griffiths-Jones S."/>
            <person name="Gross S."/>
            <person name="Guigo R."/>
            <person name="Gustafson E.A."/>
            <person name="Haerty W."/>
            <person name="Hahn M.W."/>
            <person name="Halligan D.L."/>
            <person name="Halpern A.L."/>
            <person name="Halter G.M."/>
            <person name="Han M.V."/>
            <person name="Heger A."/>
            <person name="Hillier L."/>
            <person name="Hinrichs A.S."/>
            <person name="Holmes I."/>
            <person name="Hoskins R.A."/>
            <person name="Hubisz M.J."/>
            <person name="Hultmark D."/>
            <person name="Huntley M.A."/>
            <person name="Jaffe D.B."/>
            <person name="Jagadeeshan S."/>
            <person name="Jeck W.R."/>
            <person name="Johnson J."/>
            <person name="Jones C.D."/>
            <person name="Jordan W.C."/>
            <person name="Karpen G.H."/>
            <person name="Kataoka E."/>
            <person name="Keightley P.D."/>
            <person name="Kheradpour P."/>
            <person name="Kirkness E.F."/>
            <person name="Koerich L.B."/>
            <person name="Kristiansen K."/>
            <person name="Kudrna D."/>
            <person name="Kulathinal R.J."/>
            <person name="Kumar S."/>
            <person name="Kwok R."/>
            <person name="Lander E."/>
            <person name="Langley C.H."/>
            <person name="Lapoint R."/>
            <person name="Lazzaro B.P."/>
            <person name="Lee S.J."/>
            <person name="Levesque L."/>
            <person name="Li R."/>
            <person name="Lin C.F."/>
            <person name="Lin M.F."/>
            <person name="Lindblad-Toh K."/>
            <person name="Llopart A."/>
            <person name="Long M."/>
            <person name="Low L."/>
            <person name="Lozovsky E."/>
            <person name="Lu J."/>
            <person name="Luo M."/>
            <person name="Machado C.A."/>
            <person name="Makalowski W."/>
            <person name="Marzo M."/>
            <person name="Matsuda M."/>
            <person name="Matzkin L."/>
            <person name="McAllister B."/>
            <person name="McBride C.S."/>
            <person name="McKernan B."/>
            <person name="McKernan K."/>
            <person name="Mendez-Lago M."/>
            <person name="Minx P."/>
            <person name="Mollenhauer M.U."/>
            <person name="Montooth K."/>
            <person name="Mount S.M."/>
            <person name="Mu X."/>
            <person name="Myers E."/>
            <person name="Negre B."/>
            <person name="Newfeld S."/>
            <person name="Nielsen R."/>
            <person name="Noor M.A."/>
            <person name="O'Grady P."/>
            <person name="Pachter L."/>
            <person name="Papaceit M."/>
            <person name="Parisi M.J."/>
            <person name="Parisi M."/>
            <person name="Parts L."/>
            <person name="Pedersen J.S."/>
            <person name="Pesole G."/>
            <person name="Phillippy A.M."/>
            <person name="Ponting C.P."/>
            <person name="Pop M."/>
            <person name="Porcelli D."/>
            <person name="Powell J.R."/>
            <person name="Prohaska S."/>
            <person name="Pruitt K."/>
            <person name="Puig M."/>
            <person name="Quesneville H."/>
            <person name="Ram K.R."/>
            <person name="Rand D."/>
            <person name="Rasmussen M.D."/>
            <person name="Reed L.K."/>
            <person name="Reenan R."/>
            <person name="Reily A."/>
            <person name="Remington K.A."/>
            <person name="Rieger T.T."/>
            <person name="Ritchie M.G."/>
            <person name="Robin C."/>
            <person name="Rogers Y.H."/>
            <person name="Rohde C."/>
            <person name="Rozas J."/>
            <person name="Rubenfield M.J."/>
            <person name="Ruiz A."/>
            <person name="Russo S."/>
            <person name="Salzberg S.L."/>
            <person name="Sanchez-Gracia A."/>
            <person name="Saranga D.J."/>
            <person name="Sato H."/>
            <person name="Schaeffer S.W."/>
            <person name="Schatz M.C."/>
            <person name="Schlenke T."/>
            <person name="Schwartz R."/>
            <person name="Segarra C."/>
            <person name="Singh R.S."/>
            <person name="Sirot L."/>
            <person name="Sirota M."/>
            <person name="Sisneros N.B."/>
            <person name="Smith C.D."/>
            <person name="Smith T.F."/>
            <person name="Spieth J."/>
            <person name="Stage D.E."/>
            <person name="Stark A."/>
            <person name="Stephan W."/>
            <person name="Strausberg R.L."/>
            <person name="Strempel S."/>
            <person name="Sturgill D."/>
            <person name="Sutton G."/>
            <person name="Sutton G.G."/>
            <person name="Tao W."/>
            <person name="Teichmann S."/>
            <person name="Tobari Y.N."/>
            <person name="Tomimura Y."/>
            <person name="Tsolas J.M."/>
            <person name="Valente V.L."/>
            <person name="Venter E."/>
            <person name="Venter J.C."/>
            <person name="Vicario S."/>
            <person name="Vieira F.G."/>
            <person name="Vilella A.J."/>
            <person name="Villasante A."/>
            <person name="Walenz B."/>
            <person name="Wang J."/>
            <person name="Wasserman M."/>
            <person name="Watts T."/>
            <person name="Wilson D."/>
            <person name="Wilson R.K."/>
            <person name="Wing R.A."/>
            <person name="Wolfner M.F."/>
            <person name="Wong A."/>
            <person name="Wong G.K."/>
            <person name="Wu C.I."/>
            <person name="Wu G."/>
            <person name="Yamamoto D."/>
            <person name="Yang H.P."/>
            <person name="Yang S.P."/>
            <person name="Yorke J.A."/>
            <person name="Yoshida K."/>
            <person name="Zdobnov E."/>
            <person name="Zhang P."/>
            <person name="Zhang Y."/>
            <person name="Zimin A.V."/>
            <person name="Baldwin J."/>
            <person name="Abdouelleil A."/>
            <person name="Abdulkadir J."/>
            <person name="Abebe A."/>
            <person name="Abera B."/>
            <person name="Abreu J."/>
            <person name="Acer S.C."/>
            <person name="Aftuck L."/>
            <person name="Alexander A."/>
            <person name="An P."/>
            <person name="Anderson E."/>
            <person name="Anderson S."/>
            <person name="Arachi H."/>
            <person name="Azer M."/>
            <person name="Bachantsang P."/>
            <person name="Barry A."/>
            <person name="Bayul T."/>
            <person name="Berlin A."/>
            <person name="Bessette D."/>
            <person name="Bloom T."/>
            <person name="Blye J."/>
            <person name="Boguslavskiy L."/>
            <person name="Bonnet C."/>
            <person name="Boukhgalter B."/>
            <person name="Bourzgui I."/>
            <person name="Brown A."/>
            <person name="Cahill P."/>
            <person name="Channer S."/>
            <person name="Cheshatsang Y."/>
            <person name="Chuda L."/>
            <person name="Citroen M."/>
            <person name="Collymore A."/>
            <person name="Cooke P."/>
            <person name="Costello M."/>
            <person name="D'Aco K."/>
            <person name="Daza R."/>
            <person name="De Haan G."/>
            <person name="DeGray S."/>
            <person name="DeMaso C."/>
            <person name="Dhargay N."/>
            <person name="Dooley K."/>
            <person name="Dooley E."/>
            <person name="Doricent M."/>
            <person name="Dorje P."/>
            <person name="Dorjee K."/>
            <person name="Dupes A."/>
            <person name="Elong R."/>
            <person name="Falk J."/>
            <person name="Farina A."/>
            <person name="Faro S."/>
            <person name="Ferguson D."/>
            <person name="Fisher S."/>
            <person name="Foley C.D."/>
            <person name="Franke A."/>
            <person name="Friedrich D."/>
            <person name="Gadbois L."/>
            <person name="Gearin G."/>
            <person name="Gearin C.R."/>
            <person name="Giannoukos G."/>
            <person name="Goode T."/>
            <person name="Graham J."/>
            <person name="Grandbois E."/>
            <person name="Grewal S."/>
            <person name="Gyaltsen K."/>
            <person name="Hafez N."/>
            <person name="Hagos B."/>
            <person name="Hall J."/>
            <person name="Henson C."/>
            <person name="Hollinger A."/>
            <person name="Honan T."/>
            <person name="Huard M.D."/>
            <person name="Hughes L."/>
            <person name="Hurhula B."/>
            <person name="Husby M.E."/>
            <person name="Kamat A."/>
            <person name="Kanga B."/>
            <person name="Kashin S."/>
            <person name="Khazanovich D."/>
            <person name="Kisner P."/>
            <person name="Lance K."/>
            <person name="Lara M."/>
            <person name="Lee W."/>
            <person name="Lennon N."/>
            <person name="Letendre F."/>
            <person name="LeVine R."/>
            <person name="Lipovsky A."/>
            <person name="Liu X."/>
            <person name="Liu J."/>
            <person name="Liu S."/>
            <person name="Lokyitsang T."/>
            <person name="Lokyitsang Y."/>
            <person name="Lubonja R."/>
            <person name="Lui A."/>
            <person name="MacDonald P."/>
            <person name="Magnisalis V."/>
            <person name="Maru K."/>
            <person name="Matthews C."/>
            <person name="McCusker W."/>
            <person name="McDonough S."/>
            <person name="Mehta T."/>
            <person name="Meldrim J."/>
            <person name="Meneus L."/>
            <person name="Mihai O."/>
            <person name="Mihalev A."/>
            <person name="Mihova T."/>
            <person name="Mittelman R."/>
            <person name="Mlenga V."/>
            <person name="Montmayeur A."/>
            <person name="Mulrain L."/>
            <person name="Navidi A."/>
            <person name="Naylor J."/>
            <person name="Negash T."/>
            <person name="Nguyen T."/>
            <person name="Nguyen N."/>
            <person name="Nicol R."/>
            <person name="Norbu C."/>
            <person name="Norbu N."/>
            <person name="Novod N."/>
            <person name="O'Neill B."/>
            <person name="Osman S."/>
            <person name="Markiewicz E."/>
            <person name="Oyono O.L."/>
            <person name="Patti C."/>
            <person name="Phunkhang P."/>
            <person name="Pierre F."/>
            <person name="Priest M."/>
            <person name="Raghuraman S."/>
            <person name="Rege F."/>
            <person name="Reyes R."/>
            <person name="Rise C."/>
            <person name="Rogov P."/>
            <person name="Ross K."/>
            <person name="Ryan E."/>
            <person name="Settipalli S."/>
            <person name="Shea T."/>
            <person name="Sherpa N."/>
            <person name="Shi L."/>
            <person name="Shih D."/>
            <person name="Sparrow T."/>
            <person name="Spaulding J."/>
            <person name="Stalker J."/>
            <person name="Stange-Thomann N."/>
            <person name="Stavropoulos S."/>
            <person name="Stone C."/>
            <person name="Strader C."/>
            <person name="Tesfaye S."/>
            <person name="Thomson T."/>
            <person name="Thoulutsang Y."/>
            <person name="Thoulutsang D."/>
            <person name="Topham K."/>
            <person name="Topping I."/>
            <person name="Tsamla T."/>
            <person name="Vassiliev H."/>
            <person name="Vo A."/>
            <person name="Wangchuk T."/>
            <person name="Wangdi T."/>
            <person name="Weiand M."/>
            <person name="Wilkinson J."/>
            <person name="Wilson A."/>
            <person name="Yadav S."/>
            <person name="Young G."/>
            <person name="Yu Q."/>
            <person name="Zembek L."/>
            <person name="Zhong D."/>
            <person name="Zimmer A."/>
            <person name="Zwirko Z."/>
            <person name="Jaffe D.B."/>
            <person name="Alvarez P."/>
            <person name="Brockman W."/>
            <person name="Butler J."/>
            <person name="Chin C."/>
            <person name="Gnerre S."/>
            <person name="Grabherr M."/>
            <person name="Kleber M."/>
            <person name="Mauceli E."/>
            <person name="MacCallum I."/>
        </authorList>
    </citation>
    <scope>NUCLEOTIDE SEQUENCE [LARGE SCALE GENOMIC DNA]</scope>
    <source>
        <strain evidence="2">TSC#14024-0371.13</strain>
        <strain evidence="4">Tucson 14024-0371.13</strain>
    </source>
</reference>
<dbReference type="EMBL" id="CH902618">
    <property type="protein sequence ID" value="KPU78203.1"/>
    <property type="molecule type" value="Genomic_DNA"/>
</dbReference>
<evidence type="ECO:0000313" key="2">
    <source>
        <dbReference type="EMBL" id="EDV39762.1"/>
    </source>
</evidence>
<feature type="compositionally biased region" description="Low complexity" evidence="1">
    <location>
        <begin position="34"/>
        <end position="44"/>
    </location>
</feature>